<dbReference type="RefSeq" id="WP_191319658.1">
    <property type="nucleotide sequence ID" value="NZ_BNCG01000010.1"/>
</dbReference>
<dbReference type="Proteomes" id="UP001595704">
    <property type="component" value="Unassembled WGS sequence"/>
</dbReference>
<reference evidence="2" key="1">
    <citation type="journal article" date="2019" name="Int. J. Syst. Evol. Microbiol.">
        <title>The Global Catalogue of Microorganisms (GCM) 10K type strain sequencing project: providing services to taxonomists for standard genome sequencing and annotation.</title>
        <authorList>
            <consortium name="The Broad Institute Genomics Platform"/>
            <consortium name="The Broad Institute Genome Sequencing Center for Infectious Disease"/>
            <person name="Wu L."/>
            <person name="Ma J."/>
        </authorList>
    </citation>
    <scope>NUCLEOTIDE SEQUENCE [LARGE SCALE GENOMIC DNA]</scope>
    <source>
        <strain evidence="2">KCTC 42282</strain>
    </source>
</reference>
<dbReference type="Gene3D" id="1.10.260.40">
    <property type="entry name" value="lambda repressor-like DNA-binding domains"/>
    <property type="match status" value="1"/>
</dbReference>
<name>A0ABV7UCJ7_9HYPH</name>
<dbReference type="InterPro" id="IPR010982">
    <property type="entry name" value="Lambda_DNA-bd_dom_sf"/>
</dbReference>
<gene>
    <name evidence="1" type="ORF">ACFONL_00200</name>
</gene>
<comment type="caution">
    <text evidence="1">The sequence shown here is derived from an EMBL/GenBank/DDBJ whole genome shotgun (WGS) entry which is preliminary data.</text>
</comment>
<evidence type="ECO:0000313" key="2">
    <source>
        <dbReference type="Proteomes" id="UP001595704"/>
    </source>
</evidence>
<keyword evidence="2" id="KW-1185">Reference proteome</keyword>
<dbReference type="EMBL" id="JBHRYC010000006">
    <property type="protein sequence ID" value="MFC3635819.1"/>
    <property type="molecule type" value="Genomic_DNA"/>
</dbReference>
<accession>A0ABV7UCJ7</accession>
<proteinExistence type="predicted"/>
<organism evidence="1 2">
    <name type="scientific">Camelimonas fluminis</name>
    <dbReference type="NCBI Taxonomy" id="1576911"/>
    <lineage>
        <taxon>Bacteria</taxon>
        <taxon>Pseudomonadati</taxon>
        <taxon>Pseudomonadota</taxon>
        <taxon>Alphaproteobacteria</taxon>
        <taxon>Hyphomicrobiales</taxon>
        <taxon>Chelatococcaceae</taxon>
        <taxon>Camelimonas</taxon>
    </lineage>
</organism>
<protein>
    <submittedName>
        <fullName evidence="1">Transcriptional regulator</fullName>
    </submittedName>
</protein>
<evidence type="ECO:0000313" key="1">
    <source>
        <dbReference type="EMBL" id="MFC3635819.1"/>
    </source>
</evidence>
<sequence>MNRGPVPGSRSHADPLAKAQAAWGADIPGEVVALAEACAAQPANAVAKRLGYSAAVVSNVLGNKYPGDVAKVFAAIRGALMGETVLCPILDEIGRDRCLAEQKRPFASTNSTRARLYHACKSCEHRVQREVPDAS</sequence>